<comment type="caution">
    <text evidence="1">The sequence shown here is derived from an EMBL/GenBank/DDBJ whole genome shotgun (WGS) entry which is preliminary data.</text>
</comment>
<keyword evidence="1" id="KW-0456">Lyase</keyword>
<gene>
    <name evidence="1" type="primary">RNY1_2</name>
    <name evidence="1" type="ORF">DSO57_1021862</name>
</gene>
<evidence type="ECO:0000313" key="2">
    <source>
        <dbReference type="Proteomes" id="UP001165960"/>
    </source>
</evidence>
<name>A0ACC2RUG7_9FUNG</name>
<sequence>MSGLRIDTGLRANVALGTHLQRLKCPDTAVSCIDVEDKCCIPDKGWMMLALDWNIDRPIDKFTLHGFWPADCETGIFPPGGCASVRTKPSKDLPRFPSLKLDMEKHWLSNDGDDAWLWNHEWNKHGTCLSTIQKDCHLDVSNDHLPFRYFKASLDQYHQFDVYAELKKNNVVPRLKPYPQKEIVDALKRWAFSFQLQCIKGRLNQIFFLRLGKARDEFIDRTYTGMHNCPRNIKFLPKGINITALAIKEAQENQKFLDGMKKRGQIHSDF</sequence>
<dbReference type="Proteomes" id="UP001165960">
    <property type="component" value="Unassembled WGS sequence"/>
</dbReference>
<proteinExistence type="predicted"/>
<dbReference type="EC" id="4.6.1.19" evidence="1"/>
<accession>A0ACC2RUG7</accession>
<keyword evidence="2" id="KW-1185">Reference proteome</keyword>
<dbReference type="EMBL" id="QTSX02006497">
    <property type="protein sequence ID" value="KAJ9053683.1"/>
    <property type="molecule type" value="Genomic_DNA"/>
</dbReference>
<reference evidence="1" key="1">
    <citation type="submission" date="2022-04" db="EMBL/GenBank/DDBJ databases">
        <title>Genome of the entomopathogenic fungus Entomophthora muscae.</title>
        <authorList>
            <person name="Elya C."/>
            <person name="Lovett B.R."/>
            <person name="Lee E."/>
            <person name="Macias A.M."/>
            <person name="Hajek A.E."/>
            <person name="De Bivort B.L."/>
            <person name="Kasson M.T."/>
            <person name="De Fine Licht H.H."/>
            <person name="Stajich J.E."/>
        </authorList>
    </citation>
    <scope>NUCLEOTIDE SEQUENCE</scope>
    <source>
        <strain evidence="1">Berkeley</strain>
    </source>
</reference>
<evidence type="ECO:0000313" key="1">
    <source>
        <dbReference type="EMBL" id="KAJ9053683.1"/>
    </source>
</evidence>
<organism evidence="1 2">
    <name type="scientific">Entomophthora muscae</name>
    <dbReference type="NCBI Taxonomy" id="34485"/>
    <lineage>
        <taxon>Eukaryota</taxon>
        <taxon>Fungi</taxon>
        <taxon>Fungi incertae sedis</taxon>
        <taxon>Zoopagomycota</taxon>
        <taxon>Entomophthoromycotina</taxon>
        <taxon>Entomophthoromycetes</taxon>
        <taxon>Entomophthorales</taxon>
        <taxon>Entomophthoraceae</taxon>
        <taxon>Entomophthora</taxon>
    </lineage>
</organism>
<protein>
    <submittedName>
        <fullName evidence="1">Ribonuclease T2-like</fullName>
        <ecNumber evidence="1">4.6.1.19</ecNumber>
    </submittedName>
</protein>